<dbReference type="AlphaFoldDB" id="A0A6V7VH12"/>
<keyword evidence="6" id="KW-0732">Signal</keyword>
<dbReference type="OrthoDB" id="5818197at2759"/>
<keyword evidence="4" id="KW-0808">Transferase</keyword>
<evidence type="ECO:0000256" key="1">
    <source>
        <dbReference type="ARBA" id="ARBA00009995"/>
    </source>
</evidence>
<reference evidence="7 8" key="1">
    <citation type="submission" date="2020-08" db="EMBL/GenBank/DDBJ databases">
        <authorList>
            <person name="Koutsovoulos G."/>
            <person name="Danchin GJ E."/>
        </authorList>
    </citation>
    <scope>NUCLEOTIDE SEQUENCE [LARGE SCALE GENOMIC DNA]</scope>
</reference>
<comment type="caution">
    <text evidence="7">The sequence shown here is derived from an EMBL/GenBank/DDBJ whole genome shotgun (WGS) entry which is preliminary data.</text>
</comment>
<dbReference type="Pfam" id="PF00201">
    <property type="entry name" value="UDPGT"/>
    <property type="match status" value="1"/>
</dbReference>
<dbReference type="Gene3D" id="3.40.50.2000">
    <property type="entry name" value="Glycogen Phosphorylase B"/>
    <property type="match status" value="1"/>
</dbReference>
<dbReference type="InterPro" id="IPR050271">
    <property type="entry name" value="UDP-glycosyltransferase"/>
</dbReference>
<feature type="signal peptide" evidence="6">
    <location>
        <begin position="1"/>
        <end position="22"/>
    </location>
</feature>
<dbReference type="SUPFAM" id="SSF53756">
    <property type="entry name" value="UDP-Glycosyltransferase/glycogen phosphorylase"/>
    <property type="match status" value="1"/>
</dbReference>
<sequence length="534" mass="62607">MYLKLILYIFLFFLIFINSSIGKRCKCPLKQTKNPLFHRRFKRAFCGCFGGKRATDDNEGFTRRPGKEHMREEMEVEQIQRKGKEGKNALYICDNFYFSHVQFNTLLANLLSTKYNVDMLVYTKREGLTVESKNFRIISVPINEEILKNFEGNMYKYKESDTYFSIGIYKEIITNENGILDWLQRDEYNNIKEYDIGIAEFDVMAGSFAVFAALGIKETFNVSSSIFPSQFLQFLEINVSHFEVPQYKFANPGDWENGIWQKDREENEEEHTRANREIKSIFENSKYSYNRLFHDNRRKSIEKPSTLEDLFNKIKYHFINQHPLIKFNNFPEHNKIVYIGGIVVEDHQLLIGGKQMVENEPVCVVLVSFGTVNYESLPISRMIERVFLHFTQCYFYVRSDKTSQFSNVFTTEDPLPQKQILSKTNTKVFISHCGINSVNESMYAGVPLICIPVDGDQMNNASTVEQKEVGIYLDFLLNDFIQNLWNALFQILNCDNEGNYNFNSEYSLKAEEMRKKILKNYKRNPMKNKFLGMV</sequence>
<evidence type="ECO:0000313" key="8">
    <source>
        <dbReference type="Proteomes" id="UP000580250"/>
    </source>
</evidence>
<evidence type="ECO:0000256" key="5">
    <source>
        <dbReference type="ARBA" id="ARBA00047475"/>
    </source>
</evidence>
<accession>A0A6V7VH12</accession>
<feature type="chain" id="PRO_5028183482" description="glucuronosyltransferase" evidence="6">
    <location>
        <begin position="23"/>
        <end position="534"/>
    </location>
</feature>
<dbReference type="EC" id="2.4.1.17" evidence="2"/>
<dbReference type="GO" id="GO:0015020">
    <property type="term" value="F:glucuronosyltransferase activity"/>
    <property type="evidence" value="ECO:0007669"/>
    <property type="project" value="UniProtKB-EC"/>
</dbReference>
<keyword evidence="3" id="KW-0328">Glycosyltransferase</keyword>
<organism evidence="7 8">
    <name type="scientific">Meloidogyne enterolobii</name>
    <name type="common">Root-knot nematode worm</name>
    <name type="synonym">Meloidogyne mayaguensis</name>
    <dbReference type="NCBI Taxonomy" id="390850"/>
    <lineage>
        <taxon>Eukaryota</taxon>
        <taxon>Metazoa</taxon>
        <taxon>Ecdysozoa</taxon>
        <taxon>Nematoda</taxon>
        <taxon>Chromadorea</taxon>
        <taxon>Rhabditida</taxon>
        <taxon>Tylenchina</taxon>
        <taxon>Tylenchomorpha</taxon>
        <taxon>Tylenchoidea</taxon>
        <taxon>Meloidogynidae</taxon>
        <taxon>Meloidogyninae</taxon>
        <taxon>Meloidogyne</taxon>
    </lineage>
</organism>
<dbReference type="EMBL" id="CAJEWN010000221">
    <property type="protein sequence ID" value="CAD2173654.1"/>
    <property type="molecule type" value="Genomic_DNA"/>
</dbReference>
<dbReference type="PANTHER" id="PTHR48043:SF22">
    <property type="entry name" value="GLUCURONOSYLTRANSFERASE"/>
    <property type="match status" value="1"/>
</dbReference>
<protein>
    <recommendedName>
        <fullName evidence="2">glucuronosyltransferase</fullName>
        <ecNumber evidence="2">2.4.1.17</ecNumber>
    </recommendedName>
</protein>
<name>A0A6V7VH12_MELEN</name>
<evidence type="ECO:0000256" key="4">
    <source>
        <dbReference type="ARBA" id="ARBA00022679"/>
    </source>
</evidence>
<dbReference type="InterPro" id="IPR002213">
    <property type="entry name" value="UDP_glucos_trans"/>
</dbReference>
<dbReference type="PANTHER" id="PTHR48043">
    <property type="entry name" value="EG:EG0003.4 PROTEIN-RELATED"/>
    <property type="match status" value="1"/>
</dbReference>
<evidence type="ECO:0000313" key="7">
    <source>
        <dbReference type="EMBL" id="CAD2173654.1"/>
    </source>
</evidence>
<comment type="similarity">
    <text evidence="1">Belongs to the UDP-glycosyltransferase family.</text>
</comment>
<dbReference type="Proteomes" id="UP000580250">
    <property type="component" value="Unassembled WGS sequence"/>
</dbReference>
<proteinExistence type="inferred from homology"/>
<comment type="catalytic activity">
    <reaction evidence="5">
        <text>glucuronate acceptor + UDP-alpha-D-glucuronate = acceptor beta-D-glucuronoside + UDP + H(+)</text>
        <dbReference type="Rhea" id="RHEA:21032"/>
        <dbReference type="ChEBI" id="CHEBI:15378"/>
        <dbReference type="ChEBI" id="CHEBI:58052"/>
        <dbReference type="ChEBI" id="CHEBI:58223"/>
        <dbReference type="ChEBI" id="CHEBI:132367"/>
        <dbReference type="ChEBI" id="CHEBI:132368"/>
        <dbReference type="EC" id="2.4.1.17"/>
    </reaction>
</comment>
<evidence type="ECO:0000256" key="3">
    <source>
        <dbReference type="ARBA" id="ARBA00022676"/>
    </source>
</evidence>
<evidence type="ECO:0000256" key="6">
    <source>
        <dbReference type="SAM" id="SignalP"/>
    </source>
</evidence>
<evidence type="ECO:0000256" key="2">
    <source>
        <dbReference type="ARBA" id="ARBA00012544"/>
    </source>
</evidence>
<gene>
    <name evidence="7" type="ORF">MENT_LOCUS25272</name>
</gene>